<protein>
    <recommendedName>
        <fullName evidence="3">DUF4304 domain-containing protein</fullName>
    </recommendedName>
</protein>
<name>A0A9X0HNV0_SOLP1</name>
<accession>A0A9X0HNV0</accession>
<dbReference type="RefSeq" id="WP_059067263.1">
    <property type="nucleotide sequence ID" value="NZ_LNAL01000003.1"/>
</dbReference>
<evidence type="ECO:0008006" key="3">
    <source>
        <dbReference type="Google" id="ProtNLM"/>
    </source>
</evidence>
<proteinExistence type="predicted"/>
<evidence type="ECO:0000313" key="1">
    <source>
        <dbReference type="EMBL" id="KUG09373.1"/>
    </source>
</evidence>
<dbReference type="OrthoDB" id="1097772at2"/>
<dbReference type="Proteomes" id="UP000054223">
    <property type="component" value="Unassembled WGS sequence"/>
</dbReference>
<dbReference type="Pfam" id="PF14137">
    <property type="entry name" value="DUF4304"/>
    <property type="match status" value="1"/>
</dbReference>
<sequence length="200" mass="23184">MPKTPVEAEFDFLVSKVIWPHFKARGYRKAGNNFRCLHADGSGKILNFQKSRFYDKQHIHFTSNVGMYLPEVDEFRTSSTFTEPDCFIRKRIGFLKPDRRDLWYDILPITNTAELHKAVEDDVVSYILPFLNQAQSRPDMLQLIIDQPQLAHAPTAIRVFHANGYLAEAQARLQQELAAGTQWDRRWYKDLAAELGLQES</sequence>
<gene>
    <name evidence="1" type="ORF">ASU33_16720</name>
</gene>
<reference evidence="1 2" key="1">
    <citation type="submission" date="2015-11" db="EMBL/GenBank/DDBJ databases">
        <title>Solirubrum puertoriconensis gen. nov. an environmental bacteria isolated in Puerto Rico.</title>
        <authorList>
            <person name="Cuebas-Irizarry M.F."/>
            <person name="Montalvo-Rodriguez R."/>
        </authorList>
    </citation>
    <scope>NUCLEOTIDE SEQUENCE [LARGE SCALE GENOMIC DNA]</scope>
    <source>
        <strain evidence="1 2">MC1A</strain>
    </source>
</reference>
<dbReference type="AlphaFoldDB" id="A0A9X0HNV0"/>
<evidence type="ECO:0000313" key="2">
    <source>
        <dbReference type="Proteomes" id="UP000054223"/>
    </source>
</evidence>
<dbReference type="EMBL" id="LNAL01000003">
    <property type="protein sequence ID" value="KUG09373.1"/>
    <property type="molecule type" value="Genomic_DNA"/>
</dbReference>
<dbReference type="InterPro" id="IPR025412">
    <property type="entry name" value="DUF4304"/>
</dbReference>
<keyword evidence="2" id="KW-1185">Reference proteome</keyword>
<comment type="caution">
    <text evidence="1">The sequence shown here is derived from an EMBL/GenBank/DDBJ whole genome shotgun (WGS) entry which is preliminary data.</text>
</comment>
<organism evidence="1 2">
    <name type="scientific">Solirubrum puertoriconensis</name>
    <dbReference type="NCBI Taxonomy" id="1751427"/>
    <lineage>
        <taxon>Bacteria</taxon>
        <taxon>Pseudomonadati</taxon>
        <taxon>Bacteroidota</taxon>
        <taxon>Cytophagia</taxon>
        <taxon>Cytophagales</taxon>
    </lineage>
</organism>